<sequence>MKVIDKRTKKTNEDYKYGDILMCWDDDPEKVYVAWVVECTKFAPPLLDSSWSLKTEVSKLDEPWQKTAGYGVVIGTNGLEVSKQIRKFEIQLVHQLGLSMDLDYQYNRIISCDPKLLLTLGELLSGFWGDDDEKND</sequence>
<gene>
    <name evidence="1" type="ORF">ERD32_01440</name>
</gene>
<dbReference type="AlphaFoldDB" id="A0A4V1KGX0"/>
<evidence type="ECO:0000313" key="1">
    <source>
        <dbReference type="EMBL" id="RXF60056.1"/>
    </source>
</evidence>
<protein>
    <submittedName>
        <fullName evidence="1">Uncharacterized protein</fullName>
    </submittedName>
</protein>
<comment type="caution">
    <text evidence="1">The sequence shown here is derived from an EMBL/GenBank/DDBJ whole genome shotgun (WGS) entry which is preliminary data.</text>
</comment>
<dbReference type="EMBL" id="SCLX01000005">
    <property type="protein sequence ID" value="RXF60056.1"/>
    <property type="molecule type" value="Genomic_DNA"/>
</dbReference>
<reference evidence="1 2" key="1">
    <citation type="submission" date="2019-01" db="EMBL/GenBank/DDBJ databases">
        <title>The genome sequence of Lactobacillus crispatus L49.</title>
        <authorList>
            <person name="Zhong J."/>
            <person name="Zhang J."/>
        </authorList>
    </citation>
    <scope>NUCLEOTIDE SEQUENCE [LARGE SCALE GENOMIC DNA]</scope>
    <source>
        <strain evidence="1 2">L49</strain>
    </source>
</reference>
<evidence type="ECO:0000313" key="2">
    <source>
        <dbReference type="Proteomes" id="UP000289808"/>
    </source>
</evidence>
<dbReference type="Proteomes" id="UP000289808">
    <property type="component" value="Unassembled WGS sequence"/>
</dbReference>
<proteinExistence type="predicted"/>
<accession>A0A4V1KGX0</accession>
<name>A0A4V1KGX0_9LACO</name>
<organism evidence="1 2">
    <name type="scientific">Lactobacillus crispatus</name>
    <dbReference type="NCBI Taxonomy" id="47770"/>
    <lineage>
        <taxon>Bacteria</taxon>
        <taxon>Bacillati</taxon>
        <taxon>Bacillota</taxon>
        <taxon>Bacilli</taxon>
        <taxon>Lactobacillales</taxon>
        <taxon>Lactobacillaceae</taxon>
        <taxon>Lactobacillus</taxon>
    </lineage>
</organism>
<dbReference type="RefSeq" id="WP_005718986.1">
    <property type="nucleotide sequence ID" value="NZ_CP114552.1"/>
</dbReference>